<dbReference type="EMBL" id="CP001635">
    <property type="protein sequence ID" value="ACS19325.1"/>
    <property type="molecule type" value="Genomic_DNA"/>
</dbReference>
<proteinExistence type="predicted"/>
<dbReference type="STRING" id="543728.Vapar_2701"/>
<dbReference type="AlphaFoldDB" id="C5CLR8"/>
<dbReference type="KEGG" id="vap:Vapar_2701"/>
<feature type="compositionally biased region" description="Polar residues" evidence="1">
    <location>
        <begin position="1"/>
        <end position="11"/>
    </location>
</feature>
<dbReference type="HOGENOM" id="CLU_1414644_0_0_4"/>
<organism evidence="2">
    <name type="scientific">Variovorax paradoxus (strain S110)</name>
    <dbReference type="NCBI Taxonomy" id="543728"/>
    <lineage>
        <taxon>Bacteria</taxon>
        <taxon>Pseudomonadati</taxon>
        <taxon>Pseudomonadota</taxon>
        <taxon>Betaproteobacteria</taxon>
        <taxon>Burkholderiales</taxon>
        <taxon>Comamonadaceae</taxon>
        <taxon>Variovorax</taxon>
    </lineage>
</organism>
<sequence>MTTTTKLTSAAHQREPGHPGRRGRPAKTHDNRTVRQFLAKFWDLHDLVTTFRGANDILTGVQLLRTAGNTSTRGLRLRSLYHVLRHLDDITVVAVQALFRGRYEDQTCQMYAEAARVASKALERFIVTLTAVDLARLRTTKLSGMQAVDAAYAADAAAAEALALAMGPKRRQDTLSSAPDFQSRLRKKWQDF</sequence>
<feature type="region of interest" description="Disordered" evidence="1">
    <location>
        <begin position="1"/>
        <end position="29"/>
    </location>
</feature>
<protein>
    <submittedName>
        <fullName evidence="2">Uncharacterized protein</fullName>
    </submittedName>
</protein>
<evidence type="ECO:0000256" key="1">
    <source>
        <dbReference type="SAM" id="MobiDB-lite"/>
    </source>
</evidence>
<evidence type="ECO:0000313" key="2">
    <source>
        <dbReference type="EMBL" id="ACS19325.1"/>
    </source>
</evidence>
<accession>C5CLR8</accession>
<reference evidence="2" key="1">
    <citation type="submission" date="2009-06" db="EMBL/GenBank/DDBJ databases">
        <title>Complete sequence of chromosome 1 of Variovorax paradoxus S110.</title>
        <authorList>
            <consortium name="US DOE Joint Genome Institute"/>
            <person name="Lucas S."/>
            <person name="Copeland A."/>
            <person name="Lapidus A."/>
            <person name="Glavina del Rio T."/>
            <person name="Tice H."/>
            <person name="Bruce D."/>
            <person name="Goodwin L."/>
            <person name="Pitluck S."/>
            <person name="Chertkov O."/>
            <person name="Brettin T."/>
            <person name="Detter J.C."/>
            <person name="Han C."/>
            <person name="Larimer F."/>
            <person name="Land M."/>
            <person name="Hauser L."/>
            <person name="Kyrpides N."/>
            <person name="Ovchinnikova G."/>
            <person name="Orwin P."/>
            <person name="Leadbetter J.R."/>
            <person name="Spain J.C."/>
            <person name="Han J.I."/>
        </authorList>
    </citation>
    <scope>NUCLEOTIDE SEQUENCE</scope>
    <source>
        <strain evidence="2">S110</strain>
    </source>
</reference>
<name>C5CLR8_VARPS</name>
<gene>
    <name evidence="2" type="ordered locus">Vapar_2701</name>
</gene>